<keyword evidence="3" id="KW-1185">Reference proteome</keyword>
<name>A0A9P8XW22_9PEZI</name>
<dbReference type="AlphaFoldDB" id="A0A9P8XW22"/>
<proteinExistence type="predicted"/>
<dbReference type="EMBL" id="JAGTJQ010000010">
    <property type="protein sequence ID" value="KAH7021616.1"/>
    <property type="molecule type" value="Genomic_DNA"/>
</dbReference>
<feature type="compositionally biased region" description="Low complexity" evidence="1">
    <location>
        <begin position="193"/>
        <end position="210"/>
    </location>
</feature>
<accession>A0A9P8XW22</accession>
<organism evidence="2 3">
    <name type="scientific">Microdochium trichocladiopsis</name>
    <dbReference type="NCBI Taxonomy" id="1682393"/>
    <lineage>
        <taxon>Eukaryota</taxon>
        <taxon>Fungi</taxon>
        <taxon>Dikarya</taxon>
        <taxon>Ascomycota</taxon>
        <taxon>Pezizomycotina</taxon>
        <taxon>Sordariomycetes</taxon>
        <taxon>Xylariomycetidae</taxon>
        <taxon>Xylariales</taxon>
        <taxon>Microdochiaceae</taxon>
        <taxon>Microdochium</taxon>
    </lineage>
</organism>
<dbReference type="Proteomes" id="UP000756346">
    <property type="component" value="Unassembled WGS sequence"/>
</dbReference>
<feature type="region of interest" description="Disordered" evidence="1">
    <location>
        <begin position="356"/>
        <end position="462"/>
    </location>
</feature>
<evidence type="ECO:0000256" key="1">
    <source>
        <dbReference type="SAM" id="MobiDB-lite"/>
    </source>
</evidence>
<feature type="compositionally biased region" description="Polar residues" evidence="1">
    <location>
        <begin position="431"/>
        <end position="462"/>
    </location>
</feature>
<dbReference type="OrthoDB" id="10592023at2759"/>
<evidence type="ECO:0000313" key="3">
    <source>
        <dbReference type="Proteomes" id="UP000756346"/>
    </source>
</evidence>
<feature type="region of interest" description="Disordered" evidence="1">
    <location>
        <begin position="187"/>
        <end position="217"/>
    </location>
</feature>
<dbReference type="GeneID" id="70186833"/>
<reference evidence="2" key="1">
    <citation type="journal article" date="2021" name="Nat. Commun.">
        <title>Genetic determinants of endophytism in the Arabidopsis root mycobiome.</title>
        <authorList>
            <person name="Mesny F."/>
            <person name="Miyauchi S."/>
            <person name="Thiergart T."/>
            <person name="Pickel B."/>
            <person name="Atanasova L."/>
            <person name="Karlsson M."/>
            <person name="Huettel B."/>
            <person name="Barry K.W."/>
            <person name="Haridas S."/>
            <person name="Chen C."/>
            <person name="Bauer D."/>
            <person name="Andreopoulos W."/>
            <person name="Pangilinan J."/>
            <person name="LaButti K."/>
            <person name="Riley R."/>
            <person name="Lipzen A."/>
            <person name="Clum A."/>
            <person name="Drula E."/>
            <person name="Henrissat B."/>
            <person name="Kohler A."/>
            <person name="Grigoriev I.V."/>
            <person name="Martin F.M."/>
            <person name="Hacquard S."/>
        </authorList>
    </citation>
    <scope>NUCLEOTIDE SEQUENCE</scope>
    <source>
        <strain evidence="2">MPI-CAGE-CH-0230</strain>
    </source>
</reference>
<gene>
    <name evidence="2" type="ORF">B0I36DRAFT_354241</name>
</gene>
<sequence>MCAGLGLLRGRHINRVVPVTGLALYDALGADAGAVRGNPEPVAGEEDGGAALYEAGGAVTTLRRGVVVLEDGGGELTATRIAEDTQDRLVGAFDPEVMPEVGVEEEAGVAPLLRVGADQVEQVAVTGSEVGGYVAVDGEADEAEAVPDLDIDGEAVAPLTLARPAQLSGRVALGSLLAEGLRLIQPSGQPHTVSSKAAVSSASRGGAEEPAGGGVVGEQERRGYAGAAGWEVRDSPAQTEQPHLLVTGTRLGRSTVRSKLANLVAASFAIPANTTALTRAHLSVRARPESIHLPRGSTQPRLRHIACHRCCRQHPPVTRASEAFSGLQLPHSRPHGGLTVPPPNHNITARIIARQPQQGLRSTRQAPPPSPCPPSLRQARRPLAHISGYRPPLPSPARIPPSITTATTTAEHHPLRPRLRRDSSNNHKDGNSSTALSCSRQACNPTSTATTLSAAKMSSSGPTLRFRPEIAELLGQQTFKVNANNRGFIRLWCGEGPIQELLIELLDKDYLDEHRLIPAELRARAGDPVPSDEPGQAFINVNAFILADLRGLDDLRHCLSAILPGPRNPVGGPTRPRLEVLWMACEAKANAAPCRFCITSPASDKVKFFETCLAWRGVGGEKCMNCAWKMSRGPACNAQEDAITISAGN</sequence>
<comment type="caution">
    <text evidence="2">The sequence shown here is derived from an EMBL/GenBank/DDBJ whole genome shotgun (WGS) entry which is preliminary data.</text>
</comment>
<protein>
    <submittedName>
        <fullName evidence="2">Uncharacterized protein</fullName>
    </submittedName>
</protein>
<feature type="compositionally biased region" description="Low complexity" evidence="1">
    <location>
        <begin position="400"/>
        <end position="409"/>
    </location>
</feature>
<dbReference type="RefSeq" id="XP_046007817.1">
    <property type="nucleotide sequence ID" value="XM_046157287.1"/>
</dbReference>
<feature type="compositionally biased region" description="Polar residues" evidence="1">
    <location>
        <begin position="356"/>
        <end position="365"/>
    </location>
</feature>
<evidence type="ECO:0000313" key="2">
    <source>
        <dbReference type="EMBL" id="KAH7021616.1"/>
    </source>
</evidence>
<feature type="compositionally biased region" description="Basic and acidic residues" evidence="1">
    <location>
        <begin position="410"/>
        <end position="430"/>
    </location>
</feature>